<feature type="region of interest" description="Disordered" evidence="1">
    <location>
        <begin position="603"/>
        <end position="626"/>
    </location>
</feature>
<evidence type="ECO:0000256" key="1">
    <source>
        <dbReference type="SAM" id="MobiDB-lite"/>
    </source>
</evidence>
<dbReference type="RefSeq" id="XP_007841640.1">
    <property type="nucleotide sequence ID" value="XM_007843449.1"/>
</dbReference>
<sequence length="824" mass="92662">MAGKTQVVRHALIGFGARNAELLKHAVIAFLAQRDTFKEIGLQLEFDVYSDRNAPAASEKAYIWDEAWAPTQDGAIRTAAPVSAPLRGVEKIQPDVLKVLQDAVNVDLAIRQEIRSNRAALEGQYQTINPAAHALLQESSLPLGDVDVTQPFGIRSTMGVALRRGVWDVVNFVKDNIPEIRIYFHWDAQVTFINLSDSQKPRLWAQKDGDVGGNLEDGDEGEAFDFVHNAQGLLKVQYFDPEPLQIEHRVFTAHPNFQLMVQQLAANGLLSNAGLLQVGSKIGIVGLGSSAYDYASILLRLTDIVEITNNGWRINETNARRWPGLLTFISPNNIVRPPLHFRTRGDSSDMRWPPFETRSLISTEELHALTLQINFDWTSVALPLLLANVALLTNKDVDSVAGHYLKFRPSEVDAWVRMAEYHEQNQQYEAGNVTEMALLRLGQQLLTNGHGLEAYPEDADRVLSAKAPLTRRRGAAARKAAAEEVSRLRHAATSLDYRFIEFWNLMQSWNKAAPVPLQDMMAQLFALGVAHHQQASTDDFSASTTHADRVAVRDRTYDVIFAAPTNGVRSEWQLDQVEFPYTNDGSNIKRAYQEVPARPHLRTLRNQDGSGMSTSERQPKLNKGRTWIDSDNEPIHVFDNGPASLGERCCYPMDGPRVLGVKDADMESLATIFDWAPTAGKTLVAVSALLARGNSKPIMDFMQLYEQGLPTPDVFNNETALFAAAWREVNEKSCFVKIIVEYNQKRPIVHTYLRYAFEADEREQAITQIDRVCPGARRKWQSLLGRIRVFDPIRRHQFYRTRHMDFTPDEMDTLWASVLTRVAS</sequence>
<evidence type="ECO:0000313" key="3">
    <source>
        <dbReference type="Proteomes" id="UP000030651"/>
    </source>
</evidence>
<dbReference type="KEGG" id="pfy:PFICI_14868"/>
<dbReference type="eggNOG" id="ENOG502T8DC">
    <property type="taxonomic scope" value="Eukaryota"/>
</dbReference>
<dbReference type="AlphaFoldDB" id="W3WHA8"/>
<name>W3WHA8_PESFW</name>
<dbReference type="GeneID" id="19279881"/>
<dbReference type="OMA" id="NGWRINE"/>
<proteinExistence type="predicted"/>
<dbReference type="OrthoDB" id="4717546at2759"/>
<dbReference type="Proteomes" id="UP000030651">
    <property type="component" value="Unassembled WGS sequence"/>
</dbReference>
<dbReference type="HOGENOM" id="CLU_363298_0_0_1"/>
<gene>
    <name evidence="2" type="ORF">PFICI_14868</name>
</gene>
<reference evidence="3" key="1">
    <citation type="journal article" date="2015" name="BMC Genomics">
        <title>Genomic and transcriptomic analysis of the endophytic fungus Pestalotiopsis fici reveals its lifestyle and high potential for synthesis of natural products.</title>
        <authorList>
            <person name="Wang X."/>
            <person name="Zhang X."/>
            <person name="Liu L."/>
            <person name="Xiang M."/>
            <person name="Wang W."/>
            <person name="Sun X."/>
            <person name="Che Y."/>
            <person name="Guo L."/>
            <person name="Liu G."/>
            <person name="Guo L."/>
            <person name="Wang C."/>
            <person name="Yin W.B."/>
            <person name="Stadler M."/>
            <person name="Zhang X."/>
            <person name="Liu X."/>
        </authorList>
    </citation>
    <scope>NUCLEOTIDE SEQUENCE [LARGE SCALE GENOMIC DNA]</scope>
    <source>
        <strain evidence="3">W106-1 / CGMCC3.15140</strain>
    </source>
</reference>
<organism evidence="2 3">
    <name type="scientific">Pestalotiopsis fici (strain W106-1 / CGMCC3.15140)</name>
    <dbReference type="NCBI Taxonomy" id="1229662"/>
    <lineage>
        <taxon>Eukaryota</taxon>
        <taxon>Fungi</taxon>
        <taxon>Dikarya</taxon>
        <taxon>Ascomycota</taxon>
        <taxon>Pezizomycotina</taxon>
        <taxon>Sordariomycetes</taxon>
        <taxon>Xylariomycetidae</taxon>
        <taxon>Amphisphaeriales</taxon>
        <taxon>Sporocadaceae</taxon>
        <taxon>Pestalotiopsis</taxon>
    </lineage>
</organism>
<feature type="compositionally biased region" description="Polar residues" evidence="1">
    <location>
        <begin position="604"/>
        <end position="616"/>
    </location>
</feature>
<accession>W3WHA8</accession>
<dbReference type="InParanoid" id="W3WHA8"/>
<evidence type="ECO:0000313" key="2">
    <source>
        <dbReference type="EMBL" id="ETS73263.1"/>
    </source>
</evidence>
<keyword evidence="3" id="KW-1185">Reference proteome</keyword>
<protein>
    <submittedName>
        <fullName evidence="2">Uncharacterized protein</fullName>
    </submittedName>
</protein>
<dbReference type="EMBL" id="KI912122">
    <property type="protein sequence ID" value="ETS73263.1"/>
    <property type="molecule type" value="Genomic_DNA"/>
</dbReference>